<evidence type="ECO:0000256" key="1">
    <source>
        <dbReference type="SAM" id="MobiDB-lite"/>
    </source>
</evidence>
<sequence length="195" mass="23020">MPRERTTRRHEQQDKQKAREQAEKSSQATSTPKPKITTTKTAVPATQPPPARQADSHHSRHESHSGDDRHCRETQQSQTTSRDSHQQERCEDIPPHHTQSEQTGQVHLTGFYEEAHQRHFRRSLPKLMDFISPLHRDAEIQRRLEALKNLPKDLFKALLPPPPMDGNPPRQLQLRFRLRSRRSRLRFRQPLRQLW</sequence>
<dbReference type="WBParaSite" id="nRc.2.0.1.t41555-RA">
    <property type="protein sequence ID" value="nRc.2.0.1.t41555-RA"/>
    <property type="gene ID" value="nRc.2.0.1.g41555"/>
</dbReference>
<proteinExistence type="predicted"/>
<feature type="compositionally biased region" description="Basic and acidic residues" evidence="1">
    <location>
        <begin position="1"/>
        <end position="23"/>
    </location>
</feature>
<feature type="compositionally biased region" description="Low complexity" evidence="1">
    <location>
        <begin position="28"/>
        <end position="45"/>
    </location>
</feature>
<feature type="region of interest" description="Disordered" evidence="1">
    <location>
        <begin position="1"/>
        <end position="102"/>
    </location>
</feature>
<dbReference type="Proteomes" id="UP000887565">
    <property type="component" value="Unplaced"/>
</dbReference>
<evidence type="ECO:0000313" key="3">
    <source>
        <dbReference type="WBParaSite" id="nRc.2.0.1.t41555-RA"/>
    </source>
</evidence>
<name>A0A915KVG8_ROMCU</name>
<organism evidence="2 3">
    <name type="scientific">Romanomermis culicivorax</name>
    <name type="common">Nematode worm</name>
    <dbReference type="NCBI Taxonomy" id="13658"/>
    <lineage>
        <taxon>Eukaryota</taxon>
        <taxon>Metazoa</taxon>
        <taxon>Ecdysozoa</taxon>
        <taxon>Nematoda</taxon>
        <taxon>Enoplea</taxon>
        <taxon>Dorylaimia</taxon>
        <taxon>Mermithida</taxon>
        <taxon>Mermithoidea</taxon>
        <taxon>Mermithidae</taxon>
        <taxon>Romanomermis</taxon>
    </lineage>
</organism>
<protein>
    <submittedName>
        <fullName evidence="3">Uncharacterized protein</fullName>
    </submittedName>
</protein>
<keyword evidence="2" id="KW-1185">Reference proteome</keyword>
<dbReference type="AlphaFoldDB" id="A0A915KVG8"/>
<evidence type="ECO:0000313" key="2">
    <source>
        <dbReference type="Proteomes" id="UP000887565"/>
    </source>
</evidence>
<reference evidence="3" key="1">
    <citation type="submission" date="2022-11" db="UniProtKB">
        <authorList>
            <consortium name="WormBaseParasite"/>
        </authorList>
    </citation>
    <scope>IDENTIFICATION</scope>
</reference>
<accession>A0A915KVG8</accession>
<feature type="compositionally biased region" description="Basic and acidic residues" evidence="1">
    <location>
        <begin position="54"/>
        <end position="73"/>
    </location>
</feature>
<feature type="compositionally biased region" description="Basic and acidic residues" evidence="1">
    <location>
        <begin position="82"/>
        <end position="99"/>
    </location>
</feature>